<name>A0AAU9JB94_9CILI</name>
<sequence length="238" mass="27039">MNCAYGKNFENYDKASSYREMKNYLLSSGHLDTFNEWLASLLLIEYKKNQKLAVNLKGPLKVVISQIIDEAWKSLELSQNAPRRPNKISKTCKEDWNLSLEGKVKDINLKIEIPQKAQTLPIGSSSCKLLESIPSGDETVITYQSPLSDNAKTDFFNFRYHSPKIQRGTFAKAERNLHDNRQRSPGPAAYRVKNAITRSKSPRAIIDTTDKKLDYIPHSQSPGPSAYSPSVEYLSKYF</sequence>
<gene>
    <name evidence="1" type="ORF">BSTOLATCC_MIC22330</name>
</gene>
<dbReference type="EMBL" id="CAJZBQ010000021">
    <property type="protein sequence ID" value="CAG9318973.1"/>
    <property type="molecule type" value="Genomic_DNA"/>
</dbReference>
<dbReference type="Proteomes" id="UP001162131">
    <property type="component" value="Unassembled WGS sequence"/>
</dbReference>
<protein>
    <submittedName>
        <fullName evidence="1">Uncharacterized protein</fullName>
    </submittedName>
</protein>
<keyword evidence="2" id="KW-1185">Reference proteome</keyword>
<evidence type="ECO:0000313" key="2">
    <source>
        <dbReference type="Proteomes" id="UP001162131"/>
    </source>
</evidence>
<dbReference type="AlphaFoldDB" id="A0AAU9JB94"/>
<organism evidence="1 2">
    <name type="scientific">Blepharisma stoltei</name>
    <dbReference type="NCBI Taxonomy" id="1481888"/>
    <lineage>
        <taxon>Eukaryota</taxon>
        <taxon>Sar</taxon>
        <taxon>Alveolata</taxon>
        <taxon>Ciliophora</taxon>
        <taxon>Postciliodesmatophora</taxon>
        <taxon>Heterotrichea</taxon>
        <taxon>Heterotrichida</taxon>
        <taxon>Blepharismidae</taxon>
        <taxon>Blepharisma</taxon>
    </lineage>
</organism>
<comment type="caution">
    <text evidence="1">The sequence shown here is derived from an EMBL/GenBank/DDBJ whole genome shotgun (WGS) entry which is preliminary data.</text>
</comment>
<reference evidence="1" key="1">
    <citation type="submission" date="2021-09" db="EMBL/GenBank/DDBJ databases">
        <authorList>
            <consortium name="AG Swart"/>
            <person name="Singh M."/>
            <person name="Singh A."/>
            <person name="Seah K."/>
            <person name="Emmerich C."/>
        </authorList>
    </citation>
    <scope>NUCLEOTIDE SEQUENCE</scope>
    <source>
        <strain evidence="1">ATCC30299</strain>
    </source>
</reference>
<proteinExistence type="predicted"/>
<evidence type="ECO:0000313" key="1">
    <source>
        <dbReference type="EMBL" id="CAG9318973.1"/>
    </source>
</evidence>
<accession>A0AAU9JB94</accession>